<proteinExistence type="predicted"/>
<feature type="region of interest" description="Disordered" evidence="1">
    <location>
        <begin position="1"/>
        <end position="59"/>
    </location>
</feature>
<dbReference type="Proteomes" id="UP000639643">
    <property type="component" value="Unassembled WGS sequence"/>
</dbReference>
<dbReference type="EMBL" id="WIGM01000062">
    <property type="protein sequence ID" value="KAF6842693.1"/>
    <property type="molecule type" value="Genomic_DNA"/>
</dbReference>
<name>A0A8H6NUA9_9PEZI</name>
<feature type="region of interest" description="Disordered" evidence="1">
    <location>
        <begin position="134"/>
        <end position="163"/>
    </location>
</feature>
<evidence type="ECO:0000256" key="1">
    <source>
        <dbReference type="SAM" id="MobiDB-lite"/>
    </source>
</evidence>
<keyword evidence="3" id="KW-1185">Reference proteome</keyword>
<comment type="caution">
    <text evidence="2">The sequence shown here is derived from an EMBL/GenBank/DDBJ whole genome shotgun (WGS) entry which is preliminary data.</text>
</comment>
<organism evidence="2 3">
    <name type="scientific">Colletotrichum musicola</name>
    <dbReference type="NCBI Taxonomy" id="2175873"/>
    <lineage>
        <taxon>Eukaryota</taxon>
        <taxon>Fungi</taxon>
        <taxon>Dikarya</taxon>
        <taxon>Ascomycota</taxon>
        <taxon>Pezizomycotina</taxon>
        <taxon>Sordariomycetes</taxon>
        <taxon>Hypocreomycetidae</taxon>
        <taxon>Glomerellales</taxon>
        <taxon>Glomerellaceae</taxon>
        <taxon>Colletotrichum</taxon>
        <taxon>Colletotrichum orchidearum species complex</taxon>
    </lineage>
</organism>
<dbReference type="AlphaFoldDB" id="A0A8H6NUA9"/>
<feature type="region of interest" description="Disordered" evidence="1">
    <location>
        <begin position="210"/>
        <end position="236"/>
    </location>
</feature>
<gene>
    <name evidence="2" type="ORF">CMUS01_02821</name>
</gene>
<evidence type="ECO:0000313" key="2">
    <source>
        <dbReference type="EMBL" id="KAF6842693.1"/>
    </source>
</evidence>
<accession>A0A8H6NUA9</accession>
<feature type="compositionally biased region" description="Polar residues" evidence="1">
    <location>
        <begin position="1"/>
        <end position="10"/>
    </location>
</feature>
<protein>
    <submittedName>
        <fullName evidence="2">Uncharacterized protein</fullName>
    </submittedName>
</protein>
<feature type="compositionally biased region" description="Polar residues" evidence="1">
    <location>
        <begin position="151"/>
        <end position="163"/>
    </location>
</feature>
<evidence type="ECO:0000313" key="3">
    <source>
        <dbReference type="Proteomes" id="UP000639643"/>
    </source>
</evidence>
<reference evidence="2" key="1">
    <citation type="journal article" date="2020" name="Phytopathology">
        <title>Genome Sequence Resources of Colletotrichum truncatum, C. plurivorum, C. musicola, and C. sojae: Four Species Pathogenic to Soybean (Glycine max).</title>
        <authorList>
            <person name="Rogerio F."/>
            <person name="Boufleur T.R."/>
            <person name="Ciampi-Guillardi M."/>
            <person name="Sukno S.A."/>
            <person name="Thon M.R."/>
            <person name="Massola Junior N.S."/>
            <person name="Baroncelli R."/>
        </authorList>
    </citation>
    <scope>NUCLEOTIDE SEQUENCE</scope>
    <source>
        <strain evidence="2">LFN0074</strain>
    </source>
</reference>
<sequence>MLGSSQTLASIISRPPDEDVPDPVYGHSPGVGTVTLQKETWPGAPTTGHAKSRSAGARGVSIPDPLIRCQLSQETQRDGSVLHDDANAGLRPTLVIVKDLVSSSFFDSRDQVFMDHPEDLGNWGALVTGKRNVWKRPGPRTDPECFDSKNPESQSEAWSQQHASGTVHGKWCVRISRNASAGDRPNVARRHSILCKVTDSDQDRNQAIGQEATTWLSARSEPIGHPPAPNVDNTHR</sequence>
<feature type="compositionally biased region" description="Basic and acidic residues" evidence="1">
    <location>
        <begin position="139"/>
        <end position="150"/>
    </location>
</feature>